<evidence type="ECO:0000313" key="4">
    <source>
        <dbReference type="EMBL" id="KAJ8317995.1"/>
    </source>
</evidence>
<feature type="transmembrane region" description="Helical" evidence="2">
    <location>
        <begin position="233"/>
        <end position="256"/>
    </location>
</feature>
<comment type="caution">
    <text evidence="4">The sequence shown here is derived from an EMBL/GenBank/DDBJ whole genome shotgun (WGS) entry which is preliminary data.</text>
</comment>
<feature type="domain" description="PLAT" evidence="3">
    <location>
        <begin position="1"/>
        <end position="80"/>
    </location>
</feature>
<dbReference type="InterPro" id="IPR036392">
    <property type="entry name" value="PLAT/LH2_dom_sf"/>
</dbReference>
<protein>
    <recommendedName>
        <fullName evidence="3">PLAT domain-containing protein</fullName>
    </recommendedName>
</protein>
<gene>
    <name evidence="4" type="ORF">KUTeg_003086</name>
</gene>
<sequence>MFQEFPTCSVRKFIMGTEQPLGQLTYLSVWHDNSGVGIYKSWYFHKAIIQDLQTNQRYIFMCDQWLALDHGDGLVERTVPVYASTEDSGFGTMFSEHARYNVTENHLWLSMFMRPERSNFTRVQRLTCIVSMLFLAMITNAMFFEGSSTNTEQSAVNMGSMRLSLRTIYVSAISIIITTIPVALVGIIFRKIRPKATKTQHRQKMYMEQIKVNHPDLRHLTDRKNKKCMLPHWMIFVAWIIVVLSILASGFFLILYSMEWGKSVSEEWLCSFVLSFSESLLFVDPFKVKFAFFYVQEYFLMLLLWHKILDNRVNKNVLDVNYTCDK</sequence>
<accession>A0ABQ9FP10</accession>
<dbReference type="InterPro" id="IPR001024">
    <property type="entry name" value="PLAT/LH2_dom"/>
</dbReference>
<keyword evidence="2" id="KW-0472">Membrane</keyword>
<evidence type="ECO:0000313" key="5">
    <source>
        <dbReference type="Proteomes" id="UP001217089"/>
    </source>
</evidence>
<dbReference type="Proteomes" id="UP001217089">
    <property type="component" value="Unassembled WGS sequence"/>
</dbReference>
<dbReference type="PROSITE" id="PS50095">
    <property type="entry name" value="PLAT"/>
    <property type="match status" value="1"/>
</dbReference>
<evidence type="ECO:0000256" key="2">
    <source>
        <dbReference type="SAM" id="Phobius"/>
    </source>
</evidence>
<evidence type="ECO:0000256" key="1">
    <source>
        <dbReference type="PROSITE-ProRule" id="PRU00152"/>
    </source>
</evidence>
<feature type="transmembrane region" description="Helical" evidence="2">
    <location>
        <begin position="123"/>
        <end position="144"/>
    </location>
</feature>
<dbReference type="PANTHER" id="PTHR10877">
    <property type="entry name" value="POLYCYSTIN FAMILY MEMBER"/>
    <property type="match status" value="1"/>
</dbReference>
<dbReference type="Pfam" id="PF01477">
    <property type="entry name" value="PLAT"/>
    <property type="match status" value="1"/>
</dbReference>
<dbReference type="EMBL" id="JARBDR010000214">
    <property type="protein sequence ID" value="KAJ8317995.1"/>
    <property type="molecule type" value="Genomic_DNA"/>
</dbReference>
<organism evidence="4 5">
    <name type="scientific">Tegillarca granosa</name>
    <name type="common">Malaysian cockle</name>
    <name type="synonym">Anadara granosa</name>
    <dbReference type="NCBI Taxonomy" id="220873"/>
    <lineage>
        <taxon>Eukaryota</taxon>
        <taxon>Metazoa</taxon>
        <taxon>Spiralia</taxon>
        <taxon>Lophotrochozoa</taxon>
        <taxon>Mollusca</taxon>
        <taxon>Bivalvia</taxon>
        <taxon>Autobranchia</taxon>
        <taxon>Pteriomorphia</taxon>
        <taxon>Arcoida</taxon>
        <taxon>Arcoidea</taxon>
        <taxon>Arcidae</taxon>
        <taxon>Tegillarca</taxon>
    </lineage>
</organism>
<reference evidence="4 5" key="1">
    <citation type="submission" date="2022-12" db="EMBL/GenBank/DDBJ databases">
        <title>Chromosome-level genome of Tegillarca granosa.</title>
        <authorList>
            <person name="Kim J."/>
        </authorList>
    </citation>
    <scope>NUCLEOTIDE SEQUENCE [LARGE SCALE GENOMIC DNA]</scope>
    <source>
        <strain evidence="4">Teg-2019</strain>
        <tissue evidence="4">Adductor muscle</tissue>
    </source>
</reference>
<dbReference type="Gene3D" id="2.60.60.20">
    <property type="entry name" value="PLAT/LH2 domain"/>
    <property type="match status" value="1"/>
</dbReference>
<keyword evidence="2" id="KW-0812">Transmembrane</keyword>
<feature type="transmembrane region" description="Helical" evidence="2">
    <location>
        <begin position="286"/>
        <end position="305"/>
    </location>
</feature>
<dbReference type="SUPFAM" id="SSF49723">
    <property type="entry name" value="Lipase/lipooxygenase domain (PLAT/LH2 domain)"/>
    <property type="match status" value="1"/>
</dbReference>
<evidence type="ECO:0000259" key="3">
    <source>
        <dbReference type="PROSITE" id="PS50095"/>
    </source>
</evidence>
<feature type="transmembrane region" description="Helical" evidence="2">
    <location>
        <begin position="168"/>
        <end position="189"/>
    </location>
</feature>
<proteinExistence type="predicted"/>
<dbReference type="InterPro" id="IPR051223">
    <property type="entry name" value="Polycystin"/>
</dbReference>
<comment type="caution">
    <text evidence="1">Lacks conserved residue(s) required for the propagation of feature annotation.</text>
</comment>
<keyword evidence="5" id="KW-1185">Reference proteome</keyword>
<keyword evidence="2" id="KW-1133">Transmembrane helix</keyword>
<name>A0ABQ9FP10_TEGGR</name>
<dbReference type="PANTHER" id="PTHR10877:SF194">
    <property type="entry name" value="LOCATION OF VULVA DEFECTIVE 1"/>
    <property type="match status" value="1"/>
</dbReference>